<feature type="chain" id="PRO_5045250722" evidence="2">
    <location>
        <begin position="34"/>
        <end position="275"/>
    </location>
</feature>
<evidence type="ECO:0000256" key="1">
    <source>
        <dbReference type="SAM" id="MobiDB-lite"/>
    </source>
</evidence>
<dbReference type="EMBL" id="JASBAO010000001">
    <property type="protein sequence ID" value="MDI2090852.1"/>
    <property type="molecule type" value="Genomic_DNA"/>
</dbReference>
<feature type="signal peptide" evidence="2">
    <location>
        <begin position="1"/>
        <end position="33"/>
    </location>
</feature>
<organism evidence="4 5">
    <name type="scientific">Commensalibacter oyaizuii</name>
    <dbReference type="NCBI Taxonomy" id="3043873"/>
    <lineage>
        <taxon>Bacteria</taxon>
        <taxon>Pseudomonadati</taxon>
        <taxon>Pseudomonadota</taxon>
        <taxon>Alphaproteobacteria</taxon>
        <taxon>Acetobacterales</taxon>
        <taxon>Acetobacteraceae</taxon>
    </lineage>
</organism>
<dbReference type="InterPro" id="IPR007921">
    <property type="entry name" value="CHAP_dom"/>
</dbReference>
<keyword evidence="5" id="KW-1185">Reference proteome</keyword>
<evidence type="ECO:0000259" key="3">
    <source>
        <dbReference type="PROSITE" id="PS50911"/>
    </source>
</evidence>
<proteinExistence type="predicted"/>
<evidence type="ECO:0000313" key="4">
    <source>
        <dbReference type="EMBL" id="MDI2090852.1"/>
    </source>
</evidence>
<gene>
    <name evidence="4" type="ORF">QJV27_05625</name>
</gene>
<keyword evidence="2" id="KW-0732">Signal</keyword>
<dbReference type="Gene3D" id="3.90.1720.10">
    <property type="entry name" value="endopeptidase domain like (from Nostoc punctiforme)"/>
    <property type="match status" value="1"/>
</dbReference>
<comment type="caution">
    <text evidence="4">The sequence shown here is derived from an EMBL/GenBank/DDBJ whole genome shotgun (WGS) entry which is preliminary data.</text>
</comment>
<protein>
    <submittedName>
        <fullName evidence="4">CHAP domain-containing protein</fullName>
    </submittedName>
</protein>
<evidence type="ECO:0000313" key="5">
    <source>
        <dbReference type="Proteomes" id="UP001431634"/>
    </source>
</evidence>
<name>A0ABT6Q173_9PROT</name>
<feature type="compositionally biased region" description="Basic residues" evidence="1">
    <location>
        <begin position="67"/>
        <end position="76"/>
    </location>
</feature>
<dbReference type="Proteomes" id="UP001431634">
    <property type="component" value="Unassembled WGS sequence"/>
</dbReference>
<feature type="domain" description="Peptidase C51" evidence="3">
    <location>
        <begin position="69"/>
        <end position="192"/>
    </location>
</feature>
<reference evidence="4" key="1">
    <citation type="submission" date="2023-05" db="EMBL/GenBank/DDBJ databases">
        <title>Whole genome sequence of Commensalibacter sp.</title>
        <authorList>
            <person name="Charoenyingcharoen P."/>
            <person name="Yukphan P."/>
        </authorList>
    </citation>
    <scope>NUCLEOTIDE SEQUENCE</scope>
    <source>
        <strain evidence="4">TBRC 16381</strain>
    </source>
</reference>
<evidence type="ECO:0000256" key="2">
    <source>
        <dbReference type="SAM" id="SignalP"/>
    </source>
</evidence>
<dbReference type="SUPFAM" id="SSF54001">
    <property type="entry name" value="Cysteine proteinases"/>
    <property type="match status" value="1"/>
</dbReference>
<dbReference type="InterPro" id="IPR038765">
    <property type="entry name" value="Papain-like_cys_pep_sf"/>
</dbReference>
<feature type="compositionally biased region" description="Basic residues" evidence="1">
    <location>
        <begin position="34"/>
        <end position="51"/>
    </location>
</feature>
<dbReference type="RefSeq" id="WP_281447971.1">
    <property type="nucleotide sequence ID" value="NZ_JASBAO010000001.1"/>
</dbReference>
<sequence length="275" mass="30780">MKKVFMQNNKKIKFASFLLMFSCMSGVTHYAHARSTHHGQKKSVSHAKKASHGAAAHKVSFKTSSHASKKQRNHYKTKRLRYAHRSGGGRVIQCVAFARSATEVQLRGNAGTWWNKAEGIYSRGNTPKPNSVLSFRSTRRMPYGHVAVVRQIVDSRTIIIDQSHWAQRGISRNTPVIDVSPNNDWTAVRVAMNGNKNAFGSIYPTHGFIYPSNDDSGEIRNASTKRNYPQQLRTKTWSADAATARGYSKVNTQVALAPNVSDDFFVNDAPNRFLK</sequence>
<dbReference type="Pfam" id="PF05257">
    <property type="entry name" value="CHAP"/>
    <property type="match status" value="1"/>
</dbReference>
<dbReference type="PROSITE" id="PS50911">
    <property type="entry name" value="CHAP"/>
    <property type="match status" value="1"/>
</dbReference>
<accession>A0ABT6Q173</accession>
<feature type="region of interest" description="Disordered" evidence="1">
    <location>
        <begin position="34"/>
        <end position="76"/>
    </location>
</feature>